<feature type="transmembrane region" description="Helical" evidence="25">
    <location>
        <begin position="115"/>
        <end position="132"/>
    </location>
</feature>
<comment type="catalytic activity">
    <reaction evidence="9">
        <text>L-histidyl-glycine(out) = L-histidyl-glycine(in)</text>
        <dbReference type="Rhea" id="RHEA:79395"/>
        <dbReference type="ChEBI" id="CHEBI:229957"/>
    </reaction>
</comment>
<comment type="subunit">
    <text evidence="24">Homodimer. Interacts with lysosomal protein GLMP (via lumenal domain); the interaction starts while both proteins are still in the endoplasmic reticulum and is required for stabilization of MFSD1 in lysosomes but has no direct effect on its targeting to lysosomes or transporter activity.</text>
</comment>
<keyword evidence="3" id="KW-0813">Transport</keyword>
<evidence type="ECO:0000256" key="12">
    <source>
        <dbReference type="ARBA" id="ARBA00044891"/>
    </source>
</evidence>
<dbReference type="EMBL" id="CP012508">
    <property type="protein sequence ID" value="ALB21677.1"/>
    <property type="molecule type" value="Genomic_DNA"/>
</dbReference>
<evidence type="ECO:0000256" key="14">
    <source>
        <dbReference type="ARBA" id="ARBA00044898"/>
    </source>
</evidence>
<comment type="catalytic activity">
    <reaction evidence="14">
        <text>L-aspartyl-L-lysine(out) = L-aspartyl-L-lysine(in)</text>
        <dbReference type="Rhea" id="RHEA:79411"/>
        <dbReference type="ChEBI" id="CHEBI:229953"/>
    </reaction>
</comment>
<feature type="transmembrane region" description="Helical" evidence="25">
    <location>
        <begin position="178"/>
        <end position="198"/>
    </location>
</feature>
<comment type="catalytic activity">
    <reaction evidence="19">
        <text>L-alanyl-L-lysine(out) = L-alanyl-L-lysine(in)</text>
        <dbReference type="Rhea" id="RHEA:79415"/>
        <dbReference type="ChEBI" id="CHEBI:192470"/>
    </reaction>
</comment>
<comment type="catalytic activity">
    <reaction evidence="8">
        <text>L-lysyl-L-alanine(out) = L-lysyl-L-alanine(in)</text>
        <dbReference type="Rhea" id="RHEA:79399"/>
        <dbReference type="ChEBI" id="CHEBI:229954"/>
    </reaction>
</comment>
<keyword evidence="5 25" id="KW-1133">Transmembrane helix</keyword>
<comment type="catalytic activity">
    <reaction evidence="18">
        <text>L-histidyl-L-alpha-amino acid(out) = L-histidyl-L-alpha-amino acid(in)</text>
        <dbReference type="Rhea" id="RHEA:79379"/>
        <dbReference type="ChEBI" id="CHEBI:229964"/>
    </reaction>
</comment>
<comment type="catalytic activity">
    <reaction evidence="20">
        <text>L-lysyl-glycine(out) = L-lysyl-glycine(in)</text>
        <dbReference type="Rhea" id="RHEA:79407"/>
        <dbReference type="ChEBI" id="CHEBI:191202"/>
    </reaction>
</comment>
<feature type="transmembrane region" description="Helical" evidence="25">
    <location>
        <begin position="144"/>
        <end position="166"/>
    </location>
</feature>
<feature type="transmembrane region" description="Helical" evidence="25">
    <location>
        <begin position="57"/>
        <end position="76"/>
    </location>
</feature>
<dbReference type="SUPFAM" id="SSF103473">
    <property type="entry name" value="MFS general substrate transporter"/>
    <property type="match status" value="1"/>
</dbReference>
<evidence type="ECO:0000256" key="23">
    <source>
        <dbReference type="ARBA" id="ARBA00045709"/>
    </source>
</evidence>
<evidence type="ECO:0000256" key="19">
    <source>
        <dbReference type="ARBA" id="ARBA00044919"/>
    </source>
</evidence>
<proteinExistence type="inferred from homology"/>
<feature type="transmembrane region" description="Helical" evidence="25">
    <location>
        <begin position="397"/>
        <end position="418"/>
    </location>
</feature>
<name>A0AAC8ZNG2_PISSA</name>
<evidence type="ECO:0000256" key="3">
    <source>
        <dbReference type="ARBA" id="ARBA00022448"/>
    </source>
</evidence>
<organism evidence="27 28">
    <name type="scientific">Piscirickettsia salmonis</name>
    <dbReference type="NCBI Taxonomy" id="1238"/>
    <lineage>
        <taxon>Bacteria</taxon>
        <taxon>Pseudomonadati</taxon>
        <taxon>Pseudomonadota</taxon>
        <taxon>Gammaproteobacteria</taxon>
        <taxon>Thiotrichales</taxon>
        <taxon>Piscirickettsiaceae</taxon>
        <taxon>Piscirickettsia</taxon>
    </lineage>
</organism>
<keyword evidence="7" id="KW-0458">Lysosome</keyword>
<dbReference type="Gene3D" id="1.20.1250.20">
    <property type="entry name" value="MFS general substrate transporter like domains"/>
    <property type="match status" value="2"/>
</dbReference>
<dbReference type="PANTHER" id="PTHR23512:SF3">
    <property type="entry name" value="MAJOR FACILITATOR SUPERFAMILY DOMAIN-CONTAINING PROTEIN 1"/>
    <property type="match status" value="1"/>
</dbReference>
<evidence type="ECO:0000256" key="11">
    <source>
        <dbReference type="ARBA" id="ARBA00044884"/>
    </source>
</evidence>
<evidence type="ECO:0000256" key="4">
    <source>
        <dbReference type="ARBA" id="ARBA00022692"/>
    </source>
</evidence>
<comment type="catalytic activity">
    <reaction evidence="10">
        <text>L-alpha-aminoacyl-L-arginine(out) = L-alpha-aminoacyl-L-arginine(in)</text>
        <dbReference type="Rhea" id="RHEA:79367"/>
        <dbReference type="ChEBI" id="CHEBI:229968"/>
    </reaction>
</comment>
<dbReference type="GO" id="GO:0022857">
    <property type="term" value="F:transmembrane transporter activity"/>
    <property type="evidence" value="ECO:0007669"/>
    <property type="project" value="InterPro"/>
</dbReference>
<dbReference type="InterPro" id="IPR020846">
    <property type="entry name" value="MFS_dom"/>
</dbReference>
<dbReference type="InterPro" id="IPR011701">
    <property type="entry name" value="MFS"/>
</dbReference>
<sequence length="427" mass="46348">MSTNIQQQNYSKPLINRHYPTLLISLCTLFLFYKYLLQISPSVMTSELMTSFHLEGAGLGNLAATFFYSYFIMQIFAGPMLDRFNVRYLASGAIAISAMGTIIFANAYSLGLAEIGRSLMGAGAAFATVTYLKVTADYFPPERFAFISGLLPTGVMIGAAIGGGPLAKLVESTGWRHSLLICALIGLLIASCFFVFIRNNPKSATISQRKPTKLTLKDYLSVLAQPSNWCLTLYSGFAFAPLAVFSGLWGQPFLQIAYHLSSAHAASLATLGFIGFGFGGPAFGYFADKTKRPVLSMVLGGMVSLISLIIVIYLAPTLLLLSIFIFIFGFGVGSFMLGFAFAKNLNSLFLVGTVIAMINTGDALCGALSEPLIGYLLDLGWKGQQLNGAPVFSTHDYKHAFLILPVYILLSLVFLWLAQRLDKEQTN</sequence>
<evidence type="ECO:0000256" key="22">
    <source>
        <dbReference type="ARBA" id="ARBA00045018"/>
    </source>
</evidence>
<feature type="transmembrane region" description="Helical" evidence="25">
    <location>
        <begin position="265"/>
        <end position="287"/>
    </location>
</feature>
<feature type="transmembrane region" description="Helical" evidence="25">
    <location>
        <begin position="348"/>
        <end position="377"/>
    </location>
</feature>
<dbReference type="RefSeq" id="WP_036771945.1">
    <property type="nucleotide sequence ID" value="NZ_CP012508.1"/>
</dbReference>
<evidence type="ECO:0000256" key="5">
    <source>
        <dbReference type="ARBA" id="ARBA00022989"/>
    </source>
</evidence>
<comment type="catalytic activity">
    <reaction evidence="11">
        <text>L-alpha-aminoacyl-L-histidine(out) = L-alpha-aminoacyl-L-histidine(in)</text>
        <dbReference type="Rhea" id="RHEA:79375"/>
        <dbReference type="ChEBI" id="CHEBI:229967"/>
    </reaction>
</comment>
<reference evidence="27 28" key="1">
    <citation type="journal article" date="2014" name="Genome Announc.">
        <title>Comparative Genome Analysis of Two Isolates of the Fish Pathogen Piscirickettsia salmonis from Different Hosts Reveals Major Differences in Virulence-Associated Secretion Systems.</title>
        <authorList>
            <person name="Bohle H."/>
            <person name="Henriquez P."/>
            <person name="Grothusen H."/>
            <person name="Navas E."/>
            <person name="Sandoval A."/>
            <person name="Bustamante F."/>
            <person name="Bustos P."/>
            <person name="Mancilla M."/>
        </authorList>
    </citation>
    <scope>NUCLEOTIDE SEQUENCE [LARGE SCALE GENOMIC DNA]</scope>
    <source>
        <strain evidence="28">B1-32597</strain>
    </source>
</reference>
<evidence type="ECO:0000256" key="10">
    <source>
        <dbReference type="ARBA" id="ARBA00044881"/>
    </source>
</evidence>
<accession>A0AAC8ZNG2</accession>
<feature type="domain" description="Major facilitator superfamily (MFS) profile" evidence="26">
    <location>
        <begin position="21"/>
        <end position="423"/>
    </location>
</feature>
<feature type="transmembrane region" description="Helical" evidence="25">
    <location>
        <begin position="21"/>
        <end position="37"/>
    </location>
</feature>
<evidence type="ECO:0000256" key="25">
    <source>
        <dbReference type="SAM" id="Phobius"/>
    </source>
</evidence>
<evidence type="ECO:0000256" key="16">
    <source>
        <dbReference type="ARBA" id="ARBA00044900"/>
    </source>
</evidence>
<comment type="catalytic activity">
    <reaction evidence="16">
        <text>L-lysyl-L-lysine(out) = L-lysyl-L-lysine(in)</text>
        <dbReference type="Rhea" id="RHEA:79403"/>
        <dbReference type="ChEBI" id="CHEBI:229956"/>
    </reaction>
</comment>
<dbReference type="InterPro" id="IPR036259">
    <property type="entry name" value="MFS_trans_sf"/>
</dbReference>
<feature type="transmembrane region" description="Helical" evidence="25">
    <location>
        <begin position="321"/>
        <end position="341"/>
    </location>
</feature>
<evidence type="ECO:0000256" key="15">
    <source>
        <dbReference type="ARBA" id="ARBA00044899"/>
    </source>
</evidence>
<evidence type="ECO:0000256" key="2">
    <source>
        <dbReference type="ARBA" id="ARBA00008335"/>
    </source>
</evidence>
<protein>
    <recommendedName>
        <fullName evidence="21">Lysosomal dipeptide transporter MFSD1</fullName>
    </recommendedName>
    <alternativeName>
        <fullName evidence="22">Major facilitator superfamily domain-containing protein 1</fullName>
    </alternativeName>
</protein>
<feature type="transmembrane region" description="Helical" evidence="25">
    <location>
        <begin position="294"/>
        <end position="315"/>
    </location>
</feature>
<evidence type="ECO:0000256" key="6">
    <source>
        <dbReference type="ARBA" id="ARBA00023136"/>
    </source>
</evidence>
<comment type="similarity">
    <text evidence="2">Belongs to the major facilitator superfamily.</text>
</comment>
<comment type="function">
    <text evidence="23">Lysosomal dipeptide uniporter that selectively exports lysine, arginine or histidine-containing dipeptides with a net positive charge from the lysosome lumen into the cytosol. Could play a role in a specific type of protein O-glycosylation indirectly regulating macrophages migration and tissue invasion. Also essential for liver homeostasis.</text>
</comment>
<dbReference type="GO" id="GO:0005765">
    <property type="term" value="C:lysosomal membrane"/>
    <property type="evidence" value="ECO:0007669"/>
    <property type="project" value="UniProtKB-SubCell"/>
</dbReference>
<evidence type="ECO:0000313" key="28">
    <source>
        <dbReference type="Proteomes" id="UP000029558"/>
    </source>
</evidence>
<evidence type="ECO:0000256" key="17">
    <source>
        <dbReference type="ARBA" id="ARBA00044903"/>
    </source>
</evidence>
<dbReference type="Pfam" id="PF07690">
    <property type="entry name" value="MFS_1"/>
    <property type="match status" value="1"/>
</dbReference>
<dbReference type="PROSITE" id="PS50850">
    <property type="entry name" value="MFS"/>
    <property type="match status" value="1"/>
</dbReference>
<dbReference type="PANTHER" id="PTHR23512">
    <property type="entry name" value="MAJOR FACILITATOR SUPERFAMILY DOMAIN-CONTAINING PROTEIN 1"/>
    <property type="match status" value="1"/>
</dbReference>
<feature type="transmembrane region" description="Helical" evidence="25">
    <location>
        <begin position="219"/>
        <end position="245"/>
    </location>
</feature>
<evidence type="ECO:0000313" key="27">
    <source>
        <dbReference type="EMBL" id="ALB21677.1"/>
    </source>
</evidence>
<evidence type="ECO:0000256" key="21">
    <source>
        <dbReference type="ARBA" id="ARBA00044985"/>
    </source>
</evidence>
<dbReference type="Proteomes" id="UP000029558">
    <property type="component" value="Chromosome"/>
</dbReference>
<comment type="catalytic activity">
    <reaction evidence="17">
        <text>L-arginyl-glycine(out) = L-arginyl-glycine(in)</text>
        <dbReference type="Rhea" id="RHEA:79391"/>
        <dbReference type="ChEBI" id="CHEBI:229955"/>
    </reaction>
</comment>
<evidence type="ECO:0000256" key="7">
    <source>
        <dbReference type="ARBA" id="ARBA00023228"/>
    </source>
</evidence>
<gene>
    <name evidence="27" type="ORF">KU39_493</name>
</gene>
<feature type="transmembrane region" description="Helical" evidence="25">
    <location>
        <begin position="88"/>
        <end position="109"/>
    </location>
</feature>
<evidence type="ECO:0000256" key="24">
    <source>
        <dbReference type="ARBA" id="ARBA00046376"/>
    </source>
</evidence>
<evidence type="ECO:0000259" key="26">
    <source>
        <dbReference type="PROSITE" id="PS50850"/>
    </source>
</evidence>
<keyword evidence="6 25" id="KW-0472">Membrane</keyword>
<evidence type="ECO:0000256" key="18">
    <source>
        <dbReference type="ARBA" id="ARBA00044912"/>
    </source>
</evidence>
<keyword evidence="4 25" id="KW-0812">Transmembrane</keyword>
<evidence type="ECO:0000256" key="13">
    <source>
        <dbReference type="ARBA" id="ARBA00044893"/>
    </source>
</evidence>
<comment type="catalytic activity">
    <reaction evidence="13">
        <text>L-alpha-aminoacyl-L-lysine(out) = L-alpha-aminoacyl-L-lysine(in)</text>
        <dbReference type="Rhea" id="RHEA:79383"/>
        <dbReference type="ChEBI" id="CHEBI:229966"/>
    </reaction>
</comment>
<comment type="subcellular location">
    <subcellularLocation>
        <location evidence="1">Lysosome membrane</location>
        <topology evidence="1">Multi-pass membrane protein</topology>
    </subcellularLocation>
</comment>
<comment type="catalytic activity">
    <reaction evidence="12">
        <text>L-lysyl-L-alpha-amino acid(out) = L-lysyl-L-alpha-amino acid(in)</text>
        <dbReference type="Rhea" id="RHEA:79387"/>
        <dbReference type="ChEBI" id="CHEBI:229965"/>
    </reaction>
</comment>
<comment type="catalytic activity">
    <reaction evidence="15">
        <text>L-arginyl-L-alpha-amino acid(out) = L-arginyl-L-alpha-amino acid(in)</text>
        <dbReference type="Rhea" id="RHEA:79371"/>
        <dbReference type="ChEBI" id="CHEBI:84315"/>
    </reaction>
</comment>
<evidence type="ECO:0000256" key="8">
    <source>
        <dbReference type="ARBA" id="ARBA00044876"/>
    </source>
</evidence>
<evidence type="ECO:0000256" key="9">
    <source>
        <dbReference type="ARBA" id="ARBA00044878"/>
    </source>
</evidence>
<evidence type="ECO:0000256" key="1">
    <source>
        <dbReference type="ARBA" id="ARBA00004155"/>
    </source>
</evidence>
<dbReference type="InterPro" id="IPR052187">
    <property type="entry name" value="MFSD1"/>
</dbReference>
<evidence type="ECO:0000256" key="20">
    <source>
        <dbReference type="ARBA" id="ARBA00044924"/>
    </source>
</evidence>
<dbReference type="AlphaFoldDB" id="A0AAC8ZNG2"/>